<sequence length="334" mass="37260">MEHYAVESKLADAIFGPVLLCKALRMGNKLVAIKQVDLTAAARQVSADAARKVQEDNAMELAVYQAFRANGGHTHVLHLHETFDDANRRRHLVLDYCPGGDLYDAIISATALPLPLAQRYFRQVCQGLSFMHSCGFAHRDISLENVLVDANNHCKLIDFGLATPIKDATPSTSSVGKQFYMAPEVYQGFPYDPVAADMWSLGVLLFIMIVGSPPMEKPTAEDERFVLIHKDGIQGLLAAWKIDDRFSSDAVAVLDSLICDWDDPIGISNTAALVVYVFAHVHFCRWPYNRVNMMPLVRKGLLQSRDFSLKRLHHALDAFGAVRFDSACDRIDRR</sequence>
<keyword evidence="1" id="KW-0723">Serine/threonine-protein kinase</keyword>
<evidence type="ECO:0000256" key="1">
    <source>
        <dbReference type="ARBA" id="ARBA00022527"/>
    </source>
</evidence>
<dbReference type="SUPFAM" id="SSF56112">
    <property type="entry name" value="Protein kinase-like (PK-like)"/>
    <property type="match status" value="1"/>
</dbReference>
<dbReference type="GO" id="GO:0005524">
    <property type="term" value="F:ATP binding"/>
    <property type="evidence" value="ECO:0007669"/>
    <property type="project" value="UniProtKB-KW"/>
</dbReference>
<evidence type="ECO:0000259" key="6">
    <source>
        <dbReference type="PROSITE" id="PS50011"/>
    </source>
</evidence>
<evidence type="ECO:0000313" key="8">
    <source>
        <dbReference type="Proteomes" id="UP000285060"/>
    </source>
</evidence>
<evidence type="ECO:0000256" key="4">
    <source>
        <dbReference type="ARBA" id="ARBA00022777"/>
    </source>
</evidence>
<evidence type="ECO:0000256" key="3">
    <source>
        <dbReference type="ARBA" id="ARBA00022741"/>
    </source>
</evidence>
<keyword evidence="3" id="KW-0547">Nucleotide-binding</keyword>
<dbReference type="PANTHER" id="PTHR24345:SF91">
    <property type="entry name" value="SERINE_THREONINE-PROTEIN KINASE PLK4"/>
    <property type="match status" value="1"/>
</dbReference>
<gene>
    <name evidence="7" type="ORF">DYB32_001861</name>
</gene>
<dbReference type="InterPro" id="IPR000719">
    <property type="entry name" value="Prot_kinase_dom"/>
</dbReference>
<organism evidence="7 8">
    <name type="scientific">Aphanomyces invadans</name>
    <dbReference type="NCBI Taxonomy" id="157072"/>
    <lineage>
        <taxon>Eukaryota</taxon>
        <taxon>Sar</taxon>
        <taxon>Stramenopiles</taxon>
        <taxon>Oomycota</taxon>
        <taxon>Saprolegniomycetes</taxon>
        <taxon>Saprolegniales</taxon>
        <taxon>Verrucalvaceae</taxon>
        <taxon>Aphanomyces</taxon>
    </lineage>
</organism>
<keyword evidence="5" id="KW-0067">ATP-binding</keyword>
<evidence type="ECO:0000256" key="2">
    <source>
        <dbReference type="ARBA" id="ARBA00022679"/>
    </source>
</evidence>
<dbReference type="Proteomes" id="UP000285060">
    <property type="component" value="Unassembled WGS sequence"/>
</dbReference>
<name>A0A3R6WRA0_9STRA</name>
<keyword evidence="4" id="KW-0418">Kinase</keyword>
<protein>
    <recommendedName>
        <fullName evidence="6">Protein kinase domain-containing protein</fullName>
    </recommendedName>
</protein>
<dbReference type="GO" id="GO:0004674">
    <property type="term" value="F:protein serine/threonine kinase activity"/>
    <property type="evidence" value="ECO:0007669"/>
    <property type="project" value="UniProtKB-KW"/>
</dbReference>
<keyword evidence="2" id="KW-0808">Transferase</keyword>
<dbReference type="VEuPathDB" id="FungiDB:H310_01857"/>
<dbReference type="InterPro" id="IPR011009">
    <property type="entry name" value="Kinase-like_dom_sf"/>
</dbReference>
<dbReference type="PROSITE" id="PS50011">
    <property type="entry name" value="PROTEIN_KINASE_DOM"/>
    <property type="match status" value="1"/>
</dbReference>
<evidence type="ECO:0000256" key="5">
    <source>
        <dbReference type="ARBA" id="ARBA00022840"/>
    </source>
</evidence>
<dbReference type="Gene3D" id="1.10.510.10">
    <property type="entry name" value="Transferase(Phosphotransferase) domain 1"/>
    <property type="match status" value="1"/>
</dbReference>
<feature type="domain" description="Protein kinase" evidence="6">
    <location>
        <begin position="4"/>
        <end position="283"/>
    </location>
</feature>
<dbReference type="Pfam" id="PF00069">
    <property type="entry name" value="Pkinase"/>
    <property type="match status" value="1"/>
</dbReference>
<proteinExistence type="predicted"/>
<dbReference type="GO" id="GO:0005634">
    <property type="term" value="C:nucleus"/>
    <property type="evidence" value="ECO:0007669"/>
    <property type="project" value="TreeGrafter"/>
</dbReference>
<evidence type="ECO:0000313" key="7">
    <source>
        <dbReference type="EMBL" id="RHY33094.1"/>
    </source>
</evidence>
<comment type="caution">
    <text evidence="7">The sequence shown here is derived from an EMBL/GenBank/DDBJ whole genome shotgun (WGS) entry which is preliminary data.</text>
</comment>
<reference evidence="7 8" key="1">
    <citation type="submission" date="2018-08" db="EMBL/GenBank/DDBJ databases">
        <title>Aphanomyces genome sequencing and annotation.</title>
        <authorList>
            <person name="Minardi D."/>
            <person name="Oidtmann B."/>
            <person name="Van Der Giezen M."/>
            <person name="Studholme D.J."/>
        </authorList>
    </citation>
    <scope>NUCLEOTIDE SEQUENCE [LARGE SCALE GENOMIC DNA]</scope>
    <source>
        <strain evidence="7 8">NJM0002</strain>
    </source>
</reference>
<dbReference type="EMBL" id="QUSY01000094">
    <property type="protein sequence ID" value="RHY33094.1"/>
    <property type="molecule type" value="Genomic_DNA"/>
</dbReference>
<dbReference type="PANTHER" id="PTHR24345">
    <property type="entry name" value="SERINE/THREONINE-PROTEIN KINASE PLK"/>
    <property type="match status" value="1"/>
</dbReference>
<dbReference type="AlphaFoldDB" id="A0A3R6WRA0"/>
<accession>A0A3R6WRA0</accession>
<keyword evidence="8" id="KW-1185">Reference proteome</keyword>